<accession>A0AAV0GXC2</accession>
<feature type="non-terminal residue" evidence="2">
    <location>
        <position position="1"/>
    </location>
</feature>
<name>A0AAV0GXC2_9ROSI</name>
<dbReference type="Proteomes" id="UP001154282">
    <property type="component" value="Unassembled WGS sequence"/>
</dbReference>
<comment type="caution">
    <text evidence="2">The sequence shown here is derived from an EMBL/GenBank/DDBJ whole genome shotgun (WGS) entry which is preliminary data.</text>
</comment>
<evidence type="ECO:0000313" key="2">
    <source>
        <dbReference type="EMBL" id="CAI0377697.1"/>
    </source>
</evidence>
<feature type="region of interest" description="Disordered" evidence="1">
    <location>
        <begin position="16"/>
        <end position="93"/>
    </location>
</feature>
<evidence type="ECO:0000256" key="1">
    <source>
        <dbReference type="SAM" id="MobiDB-lite"/>
    </source>
</evidence>
<proteinExistence type="predicted"/>
<reference evidence="2" key="1">
    <citation type="submission" date="2022-08" db="EMBL/GenBank/DDBJ databases">
        <authorList>
            <person name="Gutierrez-Valencia J."/>
        </authorList>
    </citation>
    <scope>NUCLEOTIDE SEQUENCE</scope>
</reference>
<feature type="compositionally biased region" description="Basic and acidic residues" evidence="1">
    <location>
        <begin position="78"/>
        <end position="87"/>
    </location>
</feature>
<gene>
    <name evidence="2" type="ORF">LITE_LOCUS1567</name>
</gene>
<keyword evidence="3" id="KW-1185">Reference proteome</keyword>
<sequence>ESREEELSLLCFFEGSRGDPLLSSEKKSPSPFLSPSHEEEEPASVHEGNGRNLPNDDRRPNGHQWQDFSGCGIPEQELMPKPRKEKLTMVILS</sequence>
<evidence type="ECO:0000313" key="3">
    <source>
        <dbReference type="Proteomes" id="UP001154282"/>
    </source>
</evidence>
<dbReference type="AlphaFoldDB" id="A0AAV0GXC2"/>
<dbReference type="EMBL" id="CAMGYJ010000002">
    <property type="protein sequence ID" value="CAI0377697.1"/>
    <property type="molecule type" value="Genomic_DNA"/>
</dbReference>
<protein>
    <submittedName>
        <fullName evidence="2">Uncharacterized protein</fullName>
    </submittedName>
</protein>
<organism evidence="2 3">
    <name type="scientific">Linum tenue</name>
    <dbReference type="NCBI Taxonomy" id="586396"/>
    <lineage>
        <taxon>Eukaryota</taxon>
        <taxon>Viridiplantae</taxon>
        <taxon>Streptophyta</taxon>
        <taxon>Embryophyta</taxon>
        <taxon>Tracheophyta</taxon>
        <taxon>Spermatophyta</taxon>
        <taxon>Magnoliopsida</taxon>
        <taxon>eudicotyledons</taxon>
        <taxon>Gunneridae</taxon>
        <taxon>Pentapetalae</taxon>
        <taxon>rosids</taxon>
        <taxon>fabids</taxon>
        <taxon>Malpighiales</taxon>
        <taxon>Linaceae</taxon>
        <taxon>Linum</taxon>
    </lineage>
</organism>